<reference evidence="3" key="1">
    <citation type="journal article" date="2020" name="Fungal Divers.">
        <title>Resolving the Mortierellaceae phylogeny through synthesis of multi-gene phylogenetics and phylogenomics.</title>
        <authorList>
            <person name="Vandepol N."/>
            <person name="Liber J."/>
            <person name="Desiro A."/>
            <person name="Na H."/>
            <person name="Kennedy M."/>
            <person name="Barry K."/>
            <person name="Grigoriev I.V."/>
            <person name="Miller A.N."/>
            <person name="O'Donnell K."/>
            <person name="Stajich J.E."/>
            <person name="Bonito G."/>
        </authorList>
    </citation>
    <scope>NUCLEOTIDE SEQUENCE</scope>
    <source>
        <strain evidence="3">NRRL 2769</strain>
    </source>
</reference>
<dbReference type="Gene3D" id="3.40.50.300">
    <property type="entry name" value="P-loop containing nucleotide triphosphate hydrolases"/>
    <property type="match status" value="1"/>
</dbReference>
<protein>
    <recommendedName>
        <fullName evidence="2">NACHT domain-containing protein</fullName>
    </recommendedName>
</protein>
<keyword evidence="4" id="KW-1185">Reference proteome</keyword>
<evidence type="ECO:0000256" key="1">
    <source>
        <dbReference type="PROSITE-ProRule" id="PRU00339"/>
    </source>
</evidence>
<keyword evidence="1" id="KW-0802">TPR repeat</keyword>
<feature type="repeat" description="TPR" evidence="1">
    <location>
        <begin position="37"/>
        <end position="70"/>
    </location>
</feature>
<dbReference type="InterPro" id="IPR056251">
    <property type="entry name" value="Arm_rpt_dom"/>
</dbReference>
<dbReference type="PANTHER" id="PTHR12697">
    <property type="entry name" value="PBS LYASE HEAT-LIKE PROTEIN"/>
    <property type="match status" value="1"/>
</dbReference>
<evidence type="ECO:0000313" key="4">
    <source>
        <dbReference type="Proteomes" id="UP000703661"/>
    </source>
</evidence>
<dbReference type="Pfam" id="PF13646">
    <property type="entry name" value="HEAT_2"/>
    <property type="match status" value="6"/>
</dbReference>
<dbReference type="InterPro" id="IPR055496">
    <property type="entry name" value="DUF7068"/>
</dbReference>
<dbReference type="InterPro" id="IPR004155">
    <property type="entry name" value="PBS_lyase_HEAT"/>
</dbReference>
<dbReference type="PROSITE" id="PS50837">
    <property type="entry name" value="NACHT"/>
    <property type="match status" value="1"/>
</dbReference>
<dbReference type="SUPFAM" id="SSF52540">
    <property type="entry name" value="P-loop containing nucleoside triphosphate hydrolases"/>
    <property type="match status" value="1"/>
</dbReference>
<dbReference type="Pfam" id="PF23948">
    <property type="entry name" value="ARM_5"/>
    <property type="match status" value="1"/>
</dbReference>
<dbReference type="Pfam" id="PF23238">
    <property type="entry name" value="DUF7068"/>
    <property type="match status" value="1"/>
</dbReference>
<dbReference type="SMART" id="SM00567">
    <property type="entry name" value="EZ_HEAT"/>
    <property type="match status" value="14"/>
</dbReference>
<gene>
    <name evidence="3" type="ORF">BGZ80_003657</name>
</gene>
<dbReference type="InterPro" id="IPR003593">
    <property type="entry name" value="AAA+_ATPase"/>
</dbReference>
<dbReference type="SUPFAM" id="SSF48371">
    <property type="entry name" value="ARM repeat"/>
    <property type="match status" value="2"/>
</dbReference>
<dbReference type="InterPro" id="IPR000225">
    <property type="entry name" value="Armadillo"/>
</dbReference>
<dbReference type="InterPro" id="IPR019734">
    <property type="entry name" value="TPR_rpt"/>
</dbReference>
<feature type="non-terminal residue" evidence="3">
    <location>
        <position position="1"/>
    </location>
</feature>
<dbReference type="Proteomes" id="UP000703661">
    <property type="component" value="Unassembled WGS sequence"/>
</dbReference>
<sequence>LHSSNYIQFYDNRHCIVPPRSKSDPAIGASYNDAKIGKTLIQMGDKYRDNGEIKRAVETYNLARAYSPREAQERLSLMPQWSLSSESNTSTRNSFGEGYHRAKVKKAITGVFKRLSSKPSLTGPFFPKGTHQSLPPLMSQDALTPRGTVCTFDNAQDINSVVTSYINGNEKTKSVLRNQINEIISQFDNSFISLEAVQELVILAKIPDRLIFLHVITQMLKVLKEKPLLASIVLQGMAVAINFCPEEINMDDMQGAYLDILRPLKKHLETVRSKKNEYQLIPLLFSLSALLNAMVCKNVSKLDRKTIFNPLVASLKDLESHDDTTVVFLAFYAEQALAYIGNNESLAMSIFRRGRLAIAMAGDIANGISSADLGKFVSAYDNFTAMCDFSVQDEWYPGLAYVDCILEQQNWPAFEEFVLQSKLKSDECFLQGICLRLEQIAATQQNEIHHGAIKFLQTLASSSIKTVQKTANAAIERLGISSSTRVDSKDTMPHMSKVPSVRSIPQAYQDNLPPVWDSIWHTTTRSTLLIAVQQKERTNANLDEMPGRLDDIDQSINSGFAQTSTQLAIANGNIGIIMENIPTQASLDTVQEALRSYYEPSLFIQRVSGKRMDLVSCYINLAIVEARGQREKDKQGLRAQEVAFQRMSSYERIEGTNLDSSIPLDELFNKRELRNGNNDVPKTVLIHGRAGIGKTTLCKKLVHLSLNGQWRDRFDAVLWLPLRELKFYKSRNLEGLLSEKYFSRYSNLESTSLARTLFSQVQNGKVLFVLDGLDELQAADDPPLDSFLTQLLSQQHIVITSRPSGVDNSILSSIDLELETVGFNPMDIRNYLRNVVPDVAKAIEEFIDRTPIIQGLVNIPVQLDAICFSWDSLPSDSNEITMTRLYQVMVRKLWCKDAIRLGKTSSGRLITEKQIQGLSPYKIDELMNIEIEFLGYIAFKCLKNNHQIVFDNDALGDAMEDLDKNRQKNDRESLPPLLLDDLKQTSFLHSADADLNTNAENLQGSWHFLHLTFQEYFAATWLVRHLQTEPTQGKDSPVLMMTLEESSAFVREYKYNPRYEIVWWMVAGQLEGETLVSFFELLQGAPVDLIGGYHHHLLAACLKEGRSQLDTSNVGSLEIQLERWLQLEMMMNESSDGTSILGRMSYFPEELLIRNIDQSGASRKYLIQTLVTRASLTQSAIEVLHNALQDEDWTLRRTAIDALEKKSTLTESTLQALIGALQDGNELVRISAVDVLGKQSALPESILQALVGALQHENKSVRNSAARALGMQSTFPESILQALVGALQHENKDIRSAADALEKQSTLPESILQALVGALKHKNKDVRSSAARTLGMQSTFPESILQALIDALQDDDWDIRNSAADALGNKSTLPESTLQVLIGALRDENEWVRRSASNALGKQSTLPESILQALIGALQDGNELVRSSAVDVLGKQSTLPESTLPALVGAMQDENKWVRSSAADALGKQSTLPESTLQALIGALQDENWMVRNSAARVLENQSTLPESTLQALIGALQDENENVRRSAADALGNQSTLSELTFQALIGALQDEDENVRYSAADALGNQSTLPESALQALVGVLQDENWDPMRVEKQSALPGSALQALIGAMQYDNKDVRSSAVDVLGNQSTLSESALQVLIGALQDENDDVRSSAAYAVEKQSTLPESILQALVGALRHENKDVRSSAVDVLGNRSTLTESTLQALIGALKDEDHYVRISAAYAVGKHSALPESALQALISSLQDENEDIRSSSAKALGNQSTLPESALQAL</sequence>
<dbReference type="SMART" id="SM00185">
    <property type="entry name" value="ARM"/>
    <property type="match status" value="5"/>
</dbReference>
<evidence type="ECO:0000313" key="3">
    <source>
        <dbReference type="EMBL" id="KAG0008246.1"/>
    </source>
</evidence>
<feature type="non-terminal residue" evidence="3">
    <location>
        <position position="1772"/>
    </location>
</feature>
<name>A0A9P6MNR3_9FUNG</name>
<dbReference type="InterPro" id="IPR007111">
    <property type="entry name" value="NACHT_NTPase"/>
</dbReference>
<dbReference type="PROSITE" id="PS50005">
    <property type="entry name" value="TPR"/>
    <property type="match status" value="1"/>
</dbReference>
<comment type="caution">
    <text evidence="3">The sequence shown here is derived from an EMBL/GenBank/DDBJ whole genome shotgun (WGS) entry which is preliminary data.</text>
</comment>
<dbReference type="InterPro" id="IPR011989">
    <property type="entry name" value="ARM-like"/>
</dbReference>
<dbReference type="Gene3D" id="1.25.10.10">
    <property type="entry name" value="Leucine-rich Repeat Variant"/>
    <property type="match status" value="6"/>
</dbReference>
<accession>A0A9P6MNR3</accession>
<dbReference type="InterPro" id="IPR016024">
    <property type="entry name" value="ARM-type_fold"/>
</dbReference>
<proteinExistence type="predicted"/>
<feature type="domain" description="NACHT" evidence="2">
    <location>
        <begin position="682"/>
        <end position="797"/>
    </location>
</feature>
<dbReference type="PANTHER" id="PTHR12697:SF5">
    <property type="entry name" value="DEOXYHYPUSINE HYDROXYLASE"/>
    <property type="match status" value="1"/>
</dbReference>
<dbReference type="EMBL" id="JAAAID010001986">
    <property type="protein sequence ID" value="KAG0008246.1"/>
    <property type="molecule type" value="Genomic_DNA"/>
</dbReference>
<evidence type="ECO:0000259" key="2">
    <source>
        <dbReference type="PROSITE" id="PS50837"/>
    </source>
</evidence>
<organism evidence="3 4">
    <name type="scientific">Entomortierella chlamydospora</name>
    <dbReference type="NCBI Taxonomy" id="101097"/>
    <lineage>
        <taxon>Eukaryota</taxon>
        <taxon>Fungi</taxon>
        <taxon>Fungi incertae sedis</taxon>
        <taxon>Mucoromycota</taxon>
        <taxon>Mortierellomycotina</taxon>
        <taxon>Mortierellomycetes</taxon>
        <taxon>Mortierellales</taxon>
        <taxon>Mortierellaceae</taxon>
        <taxon>Entomortierella</taxon>
    </lineage>
</organism>
<dbReference type="Pfam" id="PF05729">
    <property type="entry name" value="NACHT"/>
    <property type="match status" value="1"/>
</dbReference>
<dbReference type="GO" id="GO:0016491">
    <property type="term" value="F:oxidoreductase activity"/>
    <property type="evidence" value="ECO:0007669"/>
    <property type="project" value="TreeGrafter"/>
</dbReference>
<dbReference type="InterPro" id="IPR027417">
    <property type="entry name" value="P-loop_NTPase"/>
</dbReference>
<dbReference type="SMART" id="SM00382">
    <property type="entry name" value="AAA"/>
    <property type="match status" value="1"/>
</dbReference>